<comment type="caution">
    <text evidence="1">The sequence shown here is derived from an EMBL/GenBank/DDBJ whole genome shotgun (WGS) entry which is preliminary data.</text>
</comment>
<accession>A0AAW7I7K8</accession>
<reference evidence="1" key="1">
    <citation type="submission" date="2023-08" db="EMBL/GenBank/DDBJ databases">
        <title>WGS of Aeromonas isolates.</title>
        <authorList>
            <person name="Lee H."/>
        </authorList>
    </citation>
    <scope>NUCLEOTIDE SEQUENCE</scope>
    <source>
        <strain evidence="1">SL22</strain>
    </source>
</reference>
<sequence length="100" mass="11147">MAEQNCGCCGARLEHLNGPDALSGETWAHPFAECPWSKWEGLTMAQVVALGRIATLQNLIFRLAEDLEYLAESTELDDSDRRHIEEMQLLISDTQAEVGK</sequence>
<dbReference type="AlphaFoldDB" id="A0AAW7I7K8"/>
<evidence type="ECO:0000313" key="2">
    <source>
        <dbReference type="Proteomes" id="UP001168216"/>
    </source>
</evidence>
<proteinExistence type="predicted"/>
<dbReference type="EMBL" id="JAOPLV010000021">
    <property type="protein sequence ID" value="MDM5142745.1"/>
    <property type="molecule type" value="Genomic_DNA"/>
</dbReference>
<dbReference type="RefSeq" id="WP_234592759.1">
    <property type="nucleotide sequence ID" value="NZ_JAOPLV010000021.1"/>
</dbReference>
<gene>
    <name evidence="1" type="ORF">OB959_23660</name>
</gene>
<organism evidence="1 2">
    <name type="scientific">Aeromonas bestiarum</name>
    <dbReference type="NCBI Taxonomy" id="105751"/>
    <lineage>
        <taxon>Bacteria</taxon>
        <taxon>Pseudomonadati</taxon>
        <taxon>Pseudomonadota</taxon>
        <taxon>Gammaproteobacteria</taxon>
        <taxon>Aeromonadales</taxon>
        <taxon>Aeromonadaceae</taxon>
        <taxon>Aeromonas</taxon>
    </lineage>
</organism>
<name>A0AAW7I7K8_9GAMM</name>
<protein>
    <submittedName>
        <fullName evidence="1">Uncharacterized protein</fullName>
    </submittedName>
</protein>
<dbReference type="Proteomes" id="UP001168216">
    <property type="component" value="Unassembled WGS sequence"/>
</dbReference>
<evidence type="ECO:0000313" key="1">
    <source>
        <dbReference type="EMBL" id="MDM5142745.1"/>
    </source>
</evidence>